<dbReference type="AlphaFoldDB" id="A0A540W875"/>
<dbReference type="InterPro" id="IPR045596">
    <property type="entry name" value="DUF6459"/>
</dbReference>
<comment type="caution">
    <text evidence="2">The sequence shown here is derived from an EMBL/GenBank/DDBJ whole genome shotgun (WGS) entry which is preliminary data.</text>
</comment>
<reference evidence="2 3" key="1">
    <citation type="submission" date="2019-06" db="EMBL/GenBank/DDBJ databases">
        <title>Description of Kitasatospora acidophila sp. nov. isolated from pine grove soil, and reclassification of Streptomyces novaecaesareae to Kitasatospora novaeceasareae comb. nov.</title>
        <authorList>
            <person name="Kim M.J."/>
        </authorList>
    </citation>
    <scope>NUCLEOTIDE SEQUENCE [LARGE SCALE GENOMIC DNA]</scope>
    <source>
        <strain evidence="2 3">MMS16-CNU292</strain>
    </source>
</reference>
<evidence type="ECO:0000313" key="3">
    <source>
        <dbReference type="Proteomes" id="UP000319103"/>
    </source>
</evidence>
<proteinExistence type="predicted"/>
<dbReference type="Proteomes" id="UP000319103">
    <property type="component" value="Unassembled WGS sequence"/>
</dbReference>
<evidence type="ECO:0000313" key="2">
    <source>
        <dbReference type="EMBL" id="TQF05198.1"/>
    </source>
</evidence>
<gene>
    <name evidence="2" type="ORF">E6W39_26855</name>
</gene>
<evidence type="ECO:0000256" key="1">
    <source>
        <dbReference type="SAM" id="MobiDB-lite"/>
    </source>
</evidence>
<organism evidence="2 3">
    <name type="scientific">Kitasatospora acidiphila</name>
    <dbReference type="NCBI Taxonomy" id="2567942"/>
    <lineage>
        <taxon>Bacteria</taxon>
        <taxon>Bacillati</taxon>
        <taxon>Actinomycetota</taxon>
        <taxon>Actinomycetes</taxon>
        <taxon>Kitasatosporales</taxon>
        <taxon>Streptomycetaceae</taxon>
        <taxon>Kitasatospora</taxon>
    </lineage>
</organism>
<accession>A0A540W875</accession>
<dbReference type="RefSeq" id="WP_141635700.1">
    <property type="nucleotide sequence ID" value="NZ_VIGB01000003.1"/>
</dbReference>
<dbReference type="EMBL" id="VIGB01000003">
    <property type="protein sequence ID" value="TQF05198.1"/>
    <property type="molecule type" value="Genomic_DNA"/>
</dbReference>
<sequence>MTETATAAAMVTINPLSRRHPVPAAPRPTRHRPEPRTPRHPLADCARPAADQRELARRFALRLVEVLTGVRPVGQLLRHTTHDGYRQLTALVRRGPLRPPAGAARLGLGPVHEFAPAPDALEVCVRVAAGRRHHVVAFRLERHRRTEHWQCAAVQAR</sequence>
<dbReference type="Pfam" id="PF20060">
    <property type="entry name" value="DUF6459"/>
    <property type="match status" value="1"/>
</dbReference>
<keyword evidence="3" id="KW-1185">Reference proteome</keyword>
<dbReference type="OrthoDB" id="3218510at2"/>
<feature type="region of interest" description="Disordered" evidence="1">
    <location>
        <begin position="14"/>
        <end position="43"/>
    </location>
</feature>
<protein>
    <submittedName>
        <fullName evidence="2">Uncharacterized protein</fullName>
    </submittedName>
</protein>
<name>A0A540W875_9ACTN</name>